<accession>A0ABS1BPL8</accession>
<dbReference type="EMBL" id="JAEHNZ010000001">
    <property type="protein sequence ID" value="MBK0395184.1"/>
    <property type="molecule type" value="Genomic_DNA"/>
</dbReference>
<reference evidence="1 2" key="1">
    <citation type="journal article" date="2021" name="Pathogens">
        <title>Isolation and Characterization of Kingella bonacorsii sp. nov., A Novel Kingella Species Detected in a Stable Periodontitis Subject.</title>
        <authorList>
            <person name="Antezack A."/>
            <person name="Boxberger M."/>
            <person name="Rolland C."/>
            <person name="Monnet-Corti V."/>
            <person name="La Scola B."/>
        </authorList>
    </citation>
    <scope>NUCLEOTIDE SEQUENCE [LARGE SCALE GENOMIC DNA]</scope>
    <source>
        <strain evidence="1 2">Marseille-Q4569</strain>
    </source>
</reference>
<gene>
    <name evidence="1" type="ORF">JDW22_00950</name>
</gene>
<evidence type="ECO:0000313" key="2">
    <source>
        <dbReference type="Proteomes" id="UP000614058"/>
    </source>
</evidence>
<organism evidence="1 2">
    <name type="scientific">Kingella bonacorsii</name>
    <dbReference type="NCBI Taxonomy" id="2796361"/>
    <lineage>
        <taxon>Bacteria</taxon>
        <taxon>Pseudomonadati</taxon>
        <taxon>Pseudomonadota</taxon>
        <taxon>Betaproteobacteria</taxon>
        <taxon>Neisseriales</taxon>
        <taxon>Neisseriaceae</taxon>
        <taxon>Kingella</taxon>
    </lineage>
</organism>
<keyword evidence="2" id="KW-1185">Reference proteome</keyword>
<comment type="caution">
    <text evidence="1">The sequence shown here is derived from an EMBL/GenBank/DDBJ whole genome shotgun (WGS) entry which is preliminary data.</text>
</comment>
<proteinExistence type="predicted"/>
<evidence type="ECO:0000313" key="1">
    <source>
        <dbReference type="EMBL" id="MBK0395184.1"/>
    </source>
</evidence>
<dbReference type="Proteomes" id="UP000614058">
    <property type="component" value="Unassembled WGS sequence"/>
</dbReference>
<protein>
    <submittedName>
        <fullName evidence="1">Uncharacterized protein</fullName>
    </submittedName>
</protein>
<dbReference type="RefSeq" id="WP_200520992.1">
    <property type="nucleotide sequence ID" value="NZ_JAEHNZ010000001.1"/>
</dbReference>
<name>A0ABS1BPL8_9NEIS</name>
<sequence length="65" mass="6947">MGWDYSGFWLVDFGSRIGGEGLGSLKTSRRVCSLAAHAVSGSLKSLQNLKNYNLINPLSGCLKTA</sequence>